<comment type="caution">
    <text evidence="1">The sequence shown here is derived from an EMBL/GenBank/DDBJ whole genome shotgun (WGS) entry which is preliminary data.</text>
</comment>
<organism evidence="1 2">
    <name type="scientific">Fusarium decemcellulare</name>
    <dbReference type="NCBI Taxonomy" id="57161"/>
    <lineage>
        <taxon>Eukaryota</taxon>
        <taxon>Fungi</taxon>
        <taxon>Dikarya</taxon>
        <taxon>Ascomycota</taxon>
        <taxon>Pezizomycotina</taxon>
        <taxon>Sordariomycetes</taxon>
        <taxon>Hypocreomycetidae</taxon>
        <taxon>Hypocreales</taxon>
        <taxon>Nectriaceae</taxon>
        <taxon>Fusarium</taxon>
        <taxon>Fusarium decemcellulare species complex</taxon>
    </lineage>
</organism>
<gene>
    <name evidence="1" type="ORF">NM208_g1086</name>
</gene>
<dbReference type="EMBL" id="JANRMS010000053">
    <property type="protein sequence ID" value="KAJ3548275.1"/>
    <property type="molecule type" value="Genomic_DNA"/>
</dbReference>
<name>A0ACC1SX16_9HYPO</name>
<accession>A0ACC1SX16</accession>
<keyword evidence="2" id="KW-1185">Reference proteome</keyword>
<evidence type="ECO:0000313" key="1">
    <source>
        <dbReference type="EMBL" id="KAJ3548275.1"/>
    </source>
</evidence>
<proteinExistence type="predicted"/>
<dbReference type="Proteomes" id="UP001148629">
    <property type="component" value="Unassembled WGS sequence"/>
</dbReference>
<evidence type="ECO:0000313" key="2">
    <source>
        <dbReference type="Proteomes" id="UP001148629"/>
    </source>
</evidence>
<sequence>MASINSDSKLTLFLWPEGFFPKQIAYFLLLKGIADSPSQIYDGKTNDPRLAINLLHFNGVSIEAVDKKDPKPAGKSSPCLRIVDPSGTHPECWVHESASIRLLLEELYPDKSPLISSTMLDRALMNDIQSSVLQAFTDCNYYIKNAASVTTSWSGMKNEDRSLAVARHAKQNMVRALLKAQELAAENLKETGWLTPGLDHPGLVDVVLSGGARYMELSYALNLFEDERFGLLRDWYSRFKQLSWWDEFEESGRHPKELAYDSDCREV</sequence>
<protein>
    <submittedName>
        <fullName evidence="1">Uncharacterized protein</fullName>
    </submittedName>
</protein>
<reference evidence="1" key="1">
    <citation type="submission" date="2022-08" db="EMBL/GenBank/DDBJ databases">
        <title>Genome Sequence of Fusarium decemcellulare.</title>
        <authorList>
            <person name="Buettner E."/>
        </authorList>
    </citation>
    <scope>NUCLEOTIDE SEQUENCE</scope>
    <source>
        <strain evidence="1">Babe19</strain>
    </source>
</reference>